<proteinExistence type="predicted"/>
<dbReference type="EMBL" id="WIGO01000113">
    <property type="protein sequence ID" value="KAF6829051.1"/>
    <property type="molecule type" value="Genomic_DNA"/>
</dbReference>
<protein>
    <submittedName>
        <fullName evidence="2">Uncharacterized protein</fullName>
    </submittedName>
</protein>
<feature type="region of interest" description="Disordered" evidence="1">
    <location>
        <begin position="1"/>
        <end position="51"/>
    </location>
</feature>
<dbReference type="AlphaFoldDB" id="A0A8H6NDZ7"/>
<evidence type="ECO:0000256" key="1">
    <source>
        <dbReference type="SAM" id="MobiDB-lite"/>
    </source>
</evidence>
<evidence type="ECO:0000313" key="2">
    <source>
        <dbReference type="EMBL" id="KAF6829051.1"/>
    </source>
</evidence>
<dbReference type="Proteomes" id="UP000654918">
    <property type="component" value="Unassembled WGS sequence"/>
</dbReference>
<organism evidence="2 3">
    <name type="scientific">Colletotrichum plurivorum</name>
    <dbReference type="NCBI Taxonomy" id="2175906"/>
    <lineage>
        <taxon>Eukaryota</taxon>
        <taxon>Fungi</taxon>
        <taxon>Dikarya</taxon>
        <taxon>Ascomycota</taxon>
        <taxon>Pezizomycotina</taxon>
        <taxon>Sordariomycetes</taxon>
        <taxon>Hypocreomycetidae</taxon>
        <taxon>Glomerellales</taxon>
        <taxon>Glomerellaceae</taxon>
        <taxon>Colletotrichum</taxon>
        <taxon>Colletotrichum orchidearum species complex</taxon>
    </lineage>
</organism>
<keyword evidence="3" id="KW-1185">Reference proteome</keyword>
<gene>
    <name evidence="2" type="ORF">CPLU01_08170</name>
</gene>
<name>A0A8H6NDZ7_9PEZI</name>
<reference evidence="2" key="1">
    <citation type="journal article" date="2020" name="Phytopathology">
        <title>Genome Sequence Resources of Colletotrichum truncatum, C. plurivorum, C. musicola, and C. sojae: Four Species Pathogenic to Soybean (Glycine max).</title>
        <authorList>
            <person name="Rogerio F."/>
            <person name="Boufleur T.R."/>
            <person name="Ciampi-Guillardi M."/>
            <person name="Sukno S.A."/>
            <person name="Thon M.R."/>
            <person name="Massola Junior N.S."/>
            <person name="Baroncelli R."/>
        </authorList>
    </citation>
    <scope>NUCLEOTIDE SEQUENCE</scope>
    <source>
        <strain evidence="2">LFN00145</strain>
    </source>
</reference>
<evidence type="ECO:0000313" key="3">
    <source>
        <dbReference type="Proteomes" id="UP000654918"/>
    </source>
</evidence>
<accession>A0A8H6NDZ7</accession>
<feature type="compositionally biased region" description="Low complexity" evidence="1">
    <location>
        <begin position="11"/>
        <end position="22"/>
    </location>
</feature>
<sequence length="73" mass="7948">MWGTSCEGPVRAPRAPLIRAPPRGSPSSKLRTRKEQVVVPGPAAARRAQETPFTYTAAPPNGIFPEANYFEQI</sequence>
<comment type="caution">
    <text evidence="2">The sequence shown here is derived from an EMBL/GenBank/DDBJ whole genome shotgun (WGS) entry which is preliminary data.</text>
</comment>